<dbReference type="EMBL" id="PGCI01000094">
    <property type="protein sequence ID" value="PLW41075.1"/>
    <property type="molecule type" value="Genomic_DNA"/>
</dbReference>
<protein>
    <submittedName>
        <fullName evidence="1">Uncharacterized protein</fullName>
    </submittedName>
</protein>
<sequence>MPHRIHTWKGYAGSVRLDQNWCGVFVDSAAPSSMTFVRICKDTRVRPRHSAQAAGPDHHPIVDKVHAMTKQQVFDVLQRDLLRTSPPPPSRSNPSVQ</sequence>
<organism evidence="1 2">
    <name type="scientific">Puccinia coronata f. sp. avenae</name>
    <dbReference type="NCBI Taxonomy" id="200324"/>
    <lineage>
        <taxon>Eukaryota</taxon>
        <taxon>Fungi</taxon>
        <taxon>Dikarya</taxon>
        <taxon>Basidiomycota</taxon>
        <taxon>Pucciniomycotina</taxon>
        <taxon>Pucciniomycetes</taxon>
        <taxon>Pucciniales</taxon>
        <taxon>Pucciniaceae</taxon>
        <taxon>Puccinia</taxon>
    </lineage>
</organism>
<gene>
    <name evidence="1" type="ORF">PCASD_07936</name>
</gene>
<dbReference type="AlphaFoldDB" id="A0A2N5UTG7"/>
<evidence type="ECO:0000313" key="1">
    <source>
        <dbReference type="EMBL" id="PLW41075.1"/>
    </source>
</evidence>
<evidence type="ECO:0000313" key="2">
    <source>
        <dbReference type="Proteomes" id="UP000235392"/>
    </source>
</evidence>
<comment type="caution">
    <text evidence="1">The sequence shown here is derived from an EMBL/GenBank/DDBJ whole genome shotgun (WGS) entry which is preliminary data.</text>
</comment>
<accession>A0A2N5UTG7</accession>
<reference evidence="1 2" key="1">
    <citation type="submission" date="2017-11" db="EMBL/GenBank/DDBJ databases">
        <title>De novo assembly and phasing of dikaryotic genomes from two isolates of Puccinia coronata f. sp. avenae, the causal agent of oat crown rust.</title>
        <authorList>
            <person name="Miller M.E."/>
            <person name="Zhang Y."/>
            <person name="Omidvar V."/>
            <person name="Sperschneider J."/>
            <person name="Schwessinger B."/>
            <person name="Raley C."/>
            <person name="Palmer J.M."/>
            <person name="Garnica D."/>
            <person name="Upadhyaya N."/>
            <person name="Rathjen J."/>
            <person name="Taylor J.M."/>
            <person name="Park R.F."/>
            <person name="Dodds P.N."/>
            <person name="Hirsch C.D."/>
            <person name="Kianian S.F."/>
            <person name="Figueroa M."/>
        </authorList>
    </citation>
    <scope>NUCLEOTIDE SEQUENCE [LARGE SCALE GENOMIC DNA]</scope>
    <source>
        <strain evidence="1">12SD80</strain>
    </source>
</reference>
<name>A0A2N5UTG7_9BASI</name>
<dbReference type="Proteomes" id="UP000235392">
    <property type="component" value="Unassembled WGS sequence"/>
</dbReference>
<proteinExistence type="predicted"/>